<dbReference type="Proteomes" id="UP001301958">
    <property type="component" value="Unassembled WGS sequence"/>
</dbReference>
<sequence>MLYNNWRNAERHEELEKQGVELEPLKLANPERRWGNTGPWVLPDPRTLSRCQYKSSPDSSPKSSGSSSSHSDSGEEGHKHSRRGGRTGPLLASSRAKAAFMRSLGACEECRKRRVSCHRDHWDLTHFEMEWCKLRGIKYHNPDEPEPPTPPPTEGPKKRKINPKTISSNTRFNRRQHVENLLDIADDPDTLIPSRTTFAVIPPPPRSGRKPPIPLSYKHCPIGTLAKPEKDEWSCMHNNQFVSSTPYHLGGGEKDQKACTRKCTSFSSLIFHYYEDHHAFDRMEFTLRCKRCAHNWDYNSSPWACRAPCPKCWDWAPHQKVLWGSMVEIRALRGRQPWYLMVEPVVVEGKEMMTTTAAKDKGKETIKEDEIVVVEEEDDEDEDMDECIVVGGSEYAGDDEDREDNEKEEGEEGQGQGQGQQGKEEILALGMYNLGIRAPPVFVGESFGAHEQWRAQVVGGSFNEGAGSFADSGFFTSLTPLELGEGGSNGNSGGGGGGLVVGEEAPPAPPAAPVAPPISSFVLPVGEEMDVEMGDWYDYVALGMAFEEVQMFSEQFNFEA</sequence>
<protein>
    <submittedName>
        <fullName evidence="2">Uncharacterized protein</fullName>
    </submittedName>
</protein>
<evidence type="ECO:0000256" key="1">
    <source>
        <dbReference type="SAM" id="MobiDB-lite"/>
    </source>
</evidence>
<feature type="region of interest" description="Disordered" evidence="1">
    <location>
        <begin position="376"/>
        <end position="421"/>
    </location>
</feature>
<feature type="compositionally biased region" description="Acidic residues" evidence="1">
    <location>
        <begin position="376"/>
        <end position="386"/>
    </location>
</feature>
<feature type="region of interest" description="Disordered" evidence="1">
    <location>
        <begin position="27"/>
        <end position="91"/>
    </location>
</feature>
<proteinExistence type="predicted"/>
<evidence type="ECO:0000313" key="3">
    <source>
        <dbReference type="Proteomes" id="UP001301958"/>
    </source>
</evidence>
<feature type="compositionally biased region" description="Low complexity" evidence="1">
    <location>
        <begin position="54"/>
        <end position="71"/>
    </location>
</feature>
<dbReference type="AlphaFoldDB" id="A0AAN7BG82"/>
<feature type="region of interest" description="Disordered" evidence="1">
    <location>
        <begin position="141"/>
        <end position="174"/>
    </location>
</feature>
<accession>A0AAN7BG82</accession>
<name>A0AAN7BG82_9PEZI</name>
<feature type="region of interest" description="Disordered" evidence="1">
    <location>
        <begin position="486"/>
        <end position="512"/>
    </location>
</feature>
<feature type="compositionally biased region" description="Gly residues" evidence="1">
    <location>
        <begin position="486"/>
        <end position="500"/>
    </location>
</feature>
<gene>
    <name evidence="2" type="ORF">QBC38DRAFT_448168</name>
</gene>
<feature type="compositionally biased region" description="Acidic residues" evidence="1">
    <location>
        <begin position="396"/>
        <end position="412"/>
    </location>
</feature>
<dbReference type="EMBL" id="MU865465">
    <property type="protein sequence ID" value="KAK4222562.1"/>
    <property type="molecule type" value="Genomic_DNA"/>
</dbReference>
<evidence type="ECO:0000313" key="2">
    <source>
        <dbReference type="EMBL" id="KAK4222562.1"/>
    </source>
</evidence>
<comment type="caution">
    <text evidence="2">The sequence shown here is derived from an EMBL/GenBank/DDBJ whole genome shotgun (WGS) entry which is preliminary data.</text>
</comment>
<organism evidence="2 3">
    <name type="scientific">Podospora fimiseda</name>
    <dbReference type="NCBI Taxonomy" id="252190"/>
    <lineage>
        <taxon>Eukaryota</taxon>
        <taxon>Fungi</taxon>
        <taxon>Dikarya</taxon>
        <taxon>Ascomycota</taxon>
        <taxon>Pezizomycotina</taxon>
        <taxon>Sordariomycetes</taxon>
        <taxon>Sordariomycetidae</taxon>
        <taxon>Sordariales</taxon>
        <taxon>Podosporaceae</taxon>
        <taxon>Podospora</taxon>
    </lineage>
</organism>
<reference evidence="2" key="1">
    <citation type="journal article" date="2023" name="Mol. Phylogenet. Evol.">
        <title>Genome-scale phylogeny and comparative genomics of the fungal order Sordariales.</title>
        <authorList>
            <person name="Hensen N."/>
            <person name="Bonometti L."/>
            <person name="Westerberg I."/>
            <person name="Brannstrom I.O."/>
            <person name="Guillou S."/>
            <person name="Cros-Aarteil S."/>
            <person name="Calhoun S."/>
            <person name="Haridas S."/>
            <person name="Kuo A."/>
            <person name="Mondo S."/>
            <person name="Pangilinan J."/>
            <person name="Riley R."/>
            <person name="LaButti K."/>
            <person name="Andreopoulos B."/>
            <person name="Lipzen A."/>
            <person name="Chen C."/>
            <person name="Yan M."/>
            <person name="Daum C."/>
            <person name="Ng V."/>
            <person name="Clum A."/>
            <person name="Steindorff A."/>
            <person name="Ohm R.A."/>
            <person name="Martin F."/>
            <person name="Silar P."/>
            <person name="Natvig D.O."/>
            <person name="Lalanne C."/>
            <person name="Gautier V."/>
            <person name="Ament-Velasquez S.L."/>
            <person name="Kruys A."/>
            <person name="Hutchinson M.I."/>
            <person name="Powell A.J."/>
            <person name="Barry K."/>
            <person name="Miller A.N."/>
            <person name="Grigoriev I.V."/>
            <person name="Debuchy R."/>
            <person name="Gladieux P."/>
            <person name="Hiltunen Thoren M."/>
            <person name="Johannesson H."/>
        </authorList>
    </citation>
    <scope>NUCLEOTIDE SEQUENCE</scope>
    <source>
        <strain evidence="2">CBS 990.96</strain>
    </source>
</reference>
<keyword evidence="3" id="KW-1185">Reference proteome</keyword>
<reference evidence="2" key="2">
    <citation type="submission" date="2023-05" db="EMBL/GenBank/DDBJ databases">
        <authorList>
            <consortium name="Lawrence Berkeley National Laboratory"/>
            <person name="Steindorff A."/>
            <person name="Hensen N."/>
            <person name="Bonometti L."/>
            <person name="Westerberg I."/>
            <person name="Brannstrom I.O."/>
            <person name="Guillou S."/>
            <person name="Cros-Aarteil S."/>
            <person name="Calhoun S."/>
            <person name="Haridas S."/>
            <person name="Kuo A."/>
            <person name="Mondo S."/>
            <person name="Pangilinan J."/>
            <person name="Riley R."/>
            <person name="Labutti K."/>
            <person name="Andreopoulos B."/>
            <person name="Lipzen A."/>
            <person name="Chen C."/>
            <person name="Yanf M."/>
            <person name="Daum C."/>
            <person name="Ng V."/>
            <person name="Clum A."/>
            <person name="Ohm R."/>
            <person name="Martin F."/>
            <person name="Silar P."/>
            <person name="Natvig D."/>
            <person name="Lalanne C."/>
            <person name="Gautier V."/>
            <person name="Ament-Velasquez S.L."/>
            <person name="Kruys A."/>
            <person name="Hutchinson M.I."/>
            <person name="Powell A.J."/>
            <person name="Barry K."/>
            <person name="Miller A.N."/>
            <person name="Grigoriev I.V."/>
            <person name="Debuchy R."/>
            <person name="Gladieux P."/>
            <person name="Thoren M.H."/>
            <person name="Johannesson H."/>
        </authorList>
    </citation>
    <scope>NUCLEOTIDE SEQUENCE</scope>
    <source>
        <strain evidence="2">CBS 990.96</strain>
    </source>
</reference>